<accession>A0AAN5CN09</accession>
<name>A0AAN5CN09_9BILA</name>
<organism evidence="2 3">
    <name type="scientific">Pristionchus mayeri</name>
    <dbReference type="NCBI Taxonomy" id="1317129"/>
    <lineage>
        <taxon>Eukaryota</taxon>
        <taxon>Metazoa</taxon>
        <taxon>Ecdysozoa</taxon>
        <taxon>Nematoda</taxon>
        <taxon>Chromadorea</taxon>
        <taxon>Rhabditida</taxon>
        <taxon>Rhabditina</taxon>
        <taxon>Diplogasteromorpha</taxon>
        <taxon>Diplogasteroidea</taxon>
        <taxon>Neodiplogasteridae</taxon>
        <taxon>Pristionchus</taxon>
    </lineage>
</organism>
<gene>
    <name evidence="2" type="ORF">PMAYCL1PPCAC_17630</name>
</gene>
<evidence type="ECO:0000313" key="2">
    <source>
        <dbReference type="EMBL" id="GMR47435.1"/>
    </source>
</evidence>
<reference evidence="3" key="1">
    <citation type="submission" date="2022-10" db="EMBL/GenBank/DDBJ databases">
        <title>Genome assembly of Pristionchus species.</title>
        <authorList>
            <person name="Yoshida K."/>
            <person name="Sommer R.J."/>
        </authorList>
    </citation>
    <scope>NUCLEOTIDE SEQUENCE [LARGE SCALE GENOMIC DNA]</scope>
    <source>
        <strain evidence="3">RS5460</strain>
    </source>
</reference>
<feature type="region of interest" description="Disordered" evidence="1">
    <location>
        <begin position="129"/>
        <end position="160"/>
    </location>
</feature>
<proteinExistence type="predicted"/>
<feature type="non-terminal residue" evidence="2">
    <location>
        <position position="1"/>
    </location>
</feature>
<feature type="compositionally biased region" description="Basic and acidic residues" evidence="1">
    <location>
        <begin position="138"/>
        <end position="160"/>
    </location>
</feature>
<keyword evidence="3" id="KW-1185">Reference proteome</keyword>
<dbReference type="AlphaFoldDB" id="A0AAN5CN09"/>
<evidence type="ECO:0000256" key="1">
    <source>
        <dbReference type="SAM" id="MobiDB-lite"/>
    </source>
</evidence>
<dbReference type="Proteomes" id="UP001328107">
    <property type="component" value="Unassembled WGS sequence"/>
</dbReference>
<protein>
    <submittedName>
        <fullName evidence="2">Uncharacterized protein</fullName>
    </submittedName>
</protein>
<sequence length="160" mass="17669">RTGRALDACTSSHLHCHHRHSRHSWLTSRTRLTVLSSSSGCSGWPGRASRAAACRSSTIALPSSSSCDCSSPRGIRLPGESGDGIITTRESSWLGYHHLLPCLIRHVLEMAEIREYVFSECVDLIDKREGDDECTEDGCSRTETRPEDEMTEGHSAERRG</sequence>
<evidence type="ECO:0000313" key="3">
    <source>
        <dbReference type="Proteomes" id="UP001328107"/>
    </source>
</evidence>
<dbReference type="EMBL" id="BTRK01000004">
    <property type="protein sequence ID" value="GMR47435.1"/>
    <property type="molecule type" value="Genomic_DNA"/>
</dbReference>
<comment type="caution">
    <text evidence="2">The sequence shown here is derived from an EMBL/GenBank/DDBJ whole genome shotgun (WGS) entry which is preliminary data.</text>
</comment>